<dbReference type="CDD" id="cd00082">
    <property type="entry name" value="HisKA"/>
    <property type="match status" value="1"/>
</dbReference>
<dbReference type="Gene3D" id="1.10.287.130">
    <property type="match status" value="1"/>
</dbReference>
<dbReference type="Pfam" id="PF00672">
    <property type="entry name" value="HAMP"/>
    <property type="match status" value="1"/>
</dbReference>
<dbReference type="Gene3D" id="3.30.565.10">
    <property type="entry name" value="Histidine kinase-like ATPase, C-terminal domain"/>
    <property type="match status" value="1"/>
</dbReference>
<evidence type="ECO:0000256" key="5">
    <source>
        <dbReference type="ARBA" id="ARBA00022553"/>
    </source>
</evidence>
<dbReference type="SMART" id="SM00387">
    <property type="entry name" value="HATPase_c"/>
    <property type="match status" value="1"/>
</dbReference>
<dbReference type="SMART" id="SM00304">
    <property type="entry name" value="HAMP"/>
    <property type="match status" value="1"/>
</dbReference>
<dbReference type="Pfam" id="PF00512">
    <property type="entry name" value="HisKA"/>
    <property type="match status" value="1"/>
</dbReference>
<dbReference type="Gene3D" id="6.10.340.10">
    <property type="match status" value="1"/>
</dbReference>
<keyword evidence="6" id="KW-0808">Transferase</keyword>
<dbReference type="GO" id="GO:0000155">
    <property type="term" value="F:phosphorelay sensor kinase activity"/>
    <property type="evidence" value="ECO:0007669"/>
    <property type="project" value="InterPro"/>
</dbReference>
<evidence type="ECO:0000256" key="12">
    <source>
        <dbReference type="ARBA" id="ARBA00023012"/>
    </source>
</evidence>
<evidence type="ECO:0000259" key="15">
    <source>
        <dbReference type="PROSITE" id="PS50109"/>
    </source>
</evidence>
<accession>A0A410DYS9</accession>
<dbReference type="PROSITE" id="PS50885">
    <property type="entry name" value="HAMP"/>
    <property type="match status" value="1"/>
</dbReference>
<dbReference type="SUPFAM" id="SSF47384">
    <property type="entry name" value="Homodimeric domain of signal transducing histidine kinase"/>
    <property type="match status" value="1"/>
</dbReference>
<evidence type="ECO:0000256" key="2">
    <source>
        <dbReference type="ARBA" id="ARBA00004651"/>
    </source>
</evidence>
<dbReference type="InterPro" id="IPR005467">
    <property type="entry name" value="His_kinase_dom"/>
</dbReference>
<protein>
    <recommendedName>
        <fullName evidence="3">histidine kinase</fullName>
        <ecNumber evidence="3">2.7.13.3</ecNumber>
    </recommendedName>
</protein>
<evidence type="ECO:0000256" key="13">
    <source>
        <dbReference type="ARBA" id="ARBA00023136"/>
    </source>
</evidence>
<dbReference type="InterPro" id="IPR003661">
    <property type="entry name" value="HisK_dim/P_dom"/>
</dbReference>
<evidence type="ECO:0000256" key="3">
    <source>
        <dbReference type="ARBA" id="ARBA00012438"/>
    </source>
</evidence>
<reference evidence="17 18" key="1">
    <citation type="submission" date="2018-01" db="EMBL/GenBank/DDBJ databases">
        <title>Genome Sequencing and Assembly of Anaerobacter polyendosporus strain CT4.</title>
        <authorList>
            <person name="Tachaapaikoon C."/>
            <person name="Sutheeworapong S."/>
            <person name="Jenjaroenpun P."/>
            <person name="Wongsurawat T."/>
            <person name="Nookeaw I."/>
            <person name="Cheawchanlertfa P."/>
            <person name="Kosugi A."/>
            <person name="Cheevadhanarak S."/>
            <person name="Ratanakhanokchai K."/>
        </authorList>
    </citation>
    <scope>NUCLEOTIDE SEQUENCE [LARGE SCALE GENOMIC DNA]</scope>
    <source>
        <strain evidence="17 18">CT4</strain>
    </source>
</reference>
<evidence type="ECO:0000256" key="11">
    <source>
        <dbReference type="ARBA" id="ARBA00022989"/>
    </source>
</evidence>
<dbReference type="SMART" id="SM00388">
    <property type="entry name" value="HisKA"/>
    <property type="match status" value="1"/>
</dbReference>
<dbReference type="GO" id="GO:0005524">
    <property type="term" value="F:ATP binding"/>
    <property type="evidence" value="ECO:0007669"/>
    <property type="project" value="UniProtKB-KW"/>
</dbReference>
<keyword evidence="9" id="KW-0418">Kinase</keyword>
<keyword evidence="18" id="KW-1185">Reference proteome</keyword>
<dbReference type="PANTHER" id="PTHR45528">
    <property type="entry name" value="SENSOR HISTIDINE KINASE CPXA"/>
    <property type="match status" value="1"/>
</dbReference>
<dbReference type="GO" id="GO:0005886">
    <property type="term" value="C:plasma membrane"/>
    <property type="evidence" value="ECO:0007669"/>
    <property type="project" value="UniProtKB-SubCell"/>
</dbReference>
<name>A0A410DYS9_9CLOT</name>
<dbReference type="Pfam" id="PF02518">
    <property type="entry name" value="HATPase_c"/>
    <property type="match status" value="1"/>
</dbReference>
<keyword evidence="7 14" id="KW-0812">Transmembrane</keyword>
<proteinExistence type="predicted"/>
<dbReference type="PANTHER" id="PTHR45528:SF1">
    <property type="entry name" value="SENSOR HISTIDINE KINASE CPXA"/>
    <property type="match status" value="1"/>
</dbReference>
<dbReference type="InterPro" id="IPR036097">
    <property type="entry name" value="HisK_dim/P_sf"/>
</dbReference>
<keyword evidence="12" id="KW-0902">Two-component regulatory system</keyword>
<feature type="domain" description="Histidine kinase" evidence="15">
    <location>
        <begin position="249"/>
        <end position="449"/>
    </location>
</feature>
<dbReference type="Proteomes" id="UP000286268">
    <property type="component" value="Chromosome"/>
</dbReference>
<dbReference type="EC" id="2.7.13.3" evidence="3"/>
<comment type="subcellular location">
    <subcellularLocation>
        <location evidence="2">Cell membrane</location>
        <topology evidence="2">Multi-pass membrane protein</topology>
    </subcellularLocation>
</comment>
<keyword evidence="10" id="KW-0067">ATP-binding</keyword>
<keyword evidence="11 14" id="KW-1133">Transmembrane helix</keyword>
<evidence type="ECO:0000256" key="14">
    <source>
        <dbReference type="SAM" id="Phobius"/>
    </source>
</evidence>
<evidence type="ECO:0000256" key="6">
    <source>
        <dbReference type="ARBA" id="ARBA00022679"/>
    </source>
</evidence>
<dbReference type="AlphaFoldDB" id="A0A410DYS9"/>
<evidence type="ECO:0000313" key="17">
    <source>
        <dbReference type="EMBL" id="QAA34222.1"/>
    </source>
</evidence>
<feature type="domain" description="HAMP" evidence="16">
    <location>
        <begin position="189"/>
        <end position="241"/>
    </location>
</feature>
<evidence type="ECO:0000259" key="16">
    <source>
        <dbReference type="PROSITE" id="PS50885"/>
    </source>
</evidence>
<organism evidence="17 18">
    <name type="scientific">Clostridium manihotivorum</name>
    <dbReference type="NCBI Taxonomy" id="2320868"/>
    <lineage>
        <taxon>Bacteria</taxon>
        <taxon>Bacillati</taxon>
        <taxon>Bacillota</taxon>
        <taxon>Clostridia</taxon>
        <taxon>Eubacteriales</taxon>
        <taxon>Clostridiaceae</taxon>
        <taxon>Clostridium</taxon>
    </lineage>
</organism>
<feature type="transmembrane region" description="Helical" evidence="14">
    <location>
        <begin position="6"/>
        <end position="29"/>
    </location>
</feature>
<dbReference type="RefSeq" id="WP_128214943.1">
    <property type="nucleotide sequence ID" value="NZ_CP025746.1"/>
</dbReference>
<dbReference type="InterPro" id="IPR050398">
    <property type="entry name" value="HssS/ArlS-like"/>
</dbReference>
<dbReference type="SUPFAM" id="SSF55874">
    <property type="entry name" value="ATPase domain of HSP90 chaperone/DNA topoisomerase II/histidine kinase"/>
    <property type="match status" value="1"/>
</dbReference>
<dbReference type="OrthoDB" id="9780718at2"/>
<sequence>MKDKSLAFQVWAVSAGILAGVFICLVLYFNVSISSFFTDETYKTIELAQDTFLESKNKEKNLQLEQITAENLGMIQDIRSVTQVVYPYQNLTIIKRFSKSSLTNNLMKIIENETRTQTEDSKRYEYKLSSGRLYYVIKKITFEGKEAYLVSFMMDTYRNKLVKDVTEKLIVGGVIAIIISLMVSMVFSNYITAPIKFLENRVKRIAKQDWFDSLSLDREDELGSLAASIEDMRIQLIERDEWKQNMLQQVSHELKTPVMVIRNYVQAAEDGIYPNGDMPGTMRVIDEEAIRLQKRIKDLLQLSKLEYINSRALKKQPYSLCDMISEEFYKIKANNMNLQWDIETLKNAYTLGDKEQFTVVIENLLDNASRYAKERVEVSIYEENGKYTIRIFNDGDKIKEEEFEGLFKPFNKGKNGKYGLGLSIVKEIVGYHGAEIEAKNEDLGVAFYIKGIRNID</sequence>
<dbReference type="InterPro" id="IPR036890">
    <property type="entry name" value="HATPase_C_sf"/>
</dbReference>
<evidence type="ECO:0000256" key="10">
    <source>
        <dbReference type="ARBA" id="ARBA00022840"/>
    </source>
</evidence>
<evidence type="ECO:0000256" key="9">
    <source>
        <dbReference type="ARBA" id="ARBA00022777"/>
    </source>
</evidence>
<dbReference type="EMBL" id="CP025746">
    <property type="protein sequence ID" value="QAA34222.1"/>
    <property type="molecule type" value="Genomic_DNA"/>
</dbReference>
<evidence type="ECO:0000313" key="18">
    <source>
        <dbReference type="Proteomes" id="UP000286268"/>
    </source>
</evidence>
<evidence type="ECO:0000256" key="4">
    <source>
        <dbReference type="ARBA" id="ARBA00022475"/>
    </source>
</evidence>
<dbReference type="CDD" id="cd06225">
    <property type="entry name" value="HAMP"/>
    <property type="match status" value="1"/>
</dbReference>
<keyword evidence="13 14" id="KW-0472">Membrane</keyword>
<dbReference type="InterPro" id="IPR003594">
    <property type="entry name" value="HATPase_dom"/>
</dbReference>
<dbReference type="KEGG" id="cmah:C1I91_22720"/>
<dbReference type="InterPro" id="IPR003660">
    <property type="entry name" value="HAMP_dom"/>
</dbReference>
<evidence type="ECO:0000256" key="1">
    <source>
        <dbReference type="ARBA" id="ARBA00000085"/>
    </source>
</evidence>
<keyword evidence="4" id="KW-1003">Cell membrane</keyword>
<dbReference type="SUPFAM" id="SSF158472">
    <property type="entry name" value="HAMP domain-like"/>
    <property type="match status" value="1"/>
</dbReference>
<keyword evidence="5" id="KW-0597">Phosphoprotein</keyword>
<comment type="catalytic activity">
    <reaction evidence="1">
        <text>ATP + protein L-histidine = ADP + protein N-phospho-L-histidine.</text>
        <dbReference type="EC" id="2.7.13.3"/>
    </reaction>
</comment>
<evidence type="ECO:0000256" key="8">
    <source>
        <dbReference type="ARBA" id="ARBA00022741"/>
    </source>
</evidence>
<feature type="transmembrane region" description="Helical" evidence="14">
    <location>
        <begin position="169"/>
        <end position="191"/>
    </location>
</feature>
<evidence type="ECO:0000256" key="7">
    <source>
        <dbReference type="ARBA" id="ARBA00022692"/>
    </source>
</evidence>
<dbReference type="PROSITE" id="PS50109">
    <property type="entry name" value="HIS_KIN"/>
    <property type="match status" value="1"/>
</dbReference>
<gene>
    <name evidence="17" type="ORF">C1I91_22720</name>
</gene>
<keyword evidence="8" id="KW-0547">Nucleotide-binding</keyword>